<dbReference type="PANTHER" id="PTHR31672">
    <property type="entry name" value="BNACNNG10540D PROTEIN"/>
    <property type="match status" value="1"/>
</dbReference>
<name>A0AAW2LPZ6_SESRA</name>
<evidence type="ECO:0000259" key="1">
    <source>
        <dbReference type="PROSITE" id="PS50181"/>
    </source>
</evidence>
<dbReference type="InterPro" id="IPR013187">
    <property type="entry name" value="F-box-assoc_dom_typ3"/>
</dbReference>
<dbReference type="InterPro" id="IPR050796">
    <property type="entry name" value="SCF_F-box_component"/>
</dbReference>
<dbReference type="Pfam" id="PF08268">
    <property type="entry name" value="FBA_3"/>
    <property type="match status" value="1"/>
</dbReference>
<dbReference type="AlphaFoldDB" id="A0AAW2LPZ6"/>
<comment type="caution">
    <text evidence="2">The sequence shown here is derived from an EMBL/GenBank/DDBJ whole genome shotgun (WGS) entry which is preliminary data.</text>
</comment>
<dbReference type="NCBIfam" id="TIGR01640">
    <property type="entry name" value="F_box_assoc_1"/>
    <property type="match status" value="1"/>
</dbReference>
<reference evidence="2" key="1">
    <citation type="submission" date="2020-06" db="EMBL/GenBank/DDBJ databases">
        <authorList>
            <person name="Li T."/>
            <person name="Hu X."/>
            <person name="Zhang T."/>
            <person name="Song X."/>
            <person name="Zhang H."/>
            <person name="Dai N."/>
            <person name="Sheng W."/>
            <person name="Hou X."/>
            <person name="Wei L."/>
        </authorList>
    </citation>
    <scope>NUCLEOTIDE SEQUENCE</scope>
    <source>
        <strain evidence="2">G02</strain>
        <tissue evidence="2">Leaf</tissue>
    </source>
</reference>
<feature type="domain" description="F-box" evidence="1">
    <location>
        <begin position="1"/>
        <end position="44"/>
    </location>
</feature>
<evidence type="ECO:0000313" key="2">
    <source>
        <dbReference type="EMBL" id="KAL0320410.1"/>
    </source>
</evidence>
<dbReference type="SMART" id="SM00256">
    <property type="entry name" value="FBOX"/>
    <property type="match status" value="1"/>
</dbReference>
<reference evidence="2" key="2">
    <citation type="journal article" date="2024" name="Plant">
        <title>Genomic evolution and insights into agronomic trait innovations of Sesamum species.</title>
        <authorList>
            <person name="Miao H."/>
            <person name="Wang L."/>
            <person name="Qu L."/>
            <person name="Liu H."/>
            <person name="Sun Y."/>
            <person name="Le M."/>
            <person name="Wang Q."/>
            <person name="Wei S."/>
            <person name="Zheng Y."/>
            <person name="Lin W."/>
            <person name="Duan Y."/>
            <person name="Cao H."/>
            <person name="Xiong S."/>
            <person name="Wang X."/>
            <person name="Wei L."/>
            <person name="Li C."/>
            <person name="Ma Q."/>
            <person name="Ju M."/>
            <person name="Zhao R."/>
            <person name="Li G."/>
            <person name="Mu C."/>
            <person name="Tian Q."/>
            <person name="Mei H."/>
            <person name="Zhang T."/>
            <person name="Gao T."/>
            <person name="Zhang H."/>
        </authorList>
    </citation>
    <scope>NUCLEOTIDE SEQUENCE</scope>
    <source>
        <strain evidence="2">G02</strain>
    </source>
</reference>
<proteinExistence type="predicted"/>
<sequence>MSDYLPQEVLIKILARLPPVSLIKFRCVSKSWNLLISSPFFISMQTEQAILSQPVDAVTEQIVVRRYSKAQNSEVYTVHINNEEFPDDKNIKIEYPFRDSTRFYYRIVGSCNGVLCLSDDLFGQADSTLLWNPVIKRKVKLPVPQATLDTMGPYMFVLGFGFDVENNDYKVVRMAYVQGDYGYLVPPKVEVYALSIGNWREFSGEVPVNCVVEYFWSEVLISGRVHWVAYRNMGMQEKVENLIMVFNLSTEVFDEMQLPSALENELPINLNAAILARSLAVIQYDERVWSKSCCIWVMKKYGDRESWSKQYNIEVDGGLGMILGFRPNGDVLLTARNRGLVSYNPVTGQDRDLGIFGTKDSFYVGTYVESLRCLLREKKREKGSVVIPKLKVMRVRVNVNLWLKMMKINMVMLRRVSFGCNLVCASISLCCLSVHLCNS</sequence>
<accession>A0AAW2LPZ6</accession>
<gene>
    <name evidence="2" type="ORF">Sradi_5302500</name>
</gene>
<dbReference type="Pfam" id="PF00646">
    <property type="entry name" value="F-box"/>
    <property type="match status" value="1"/>
</dbReference>
<dbReference type="InterPro" id="IPR036047">
    <property type="entry name" value="F-box-like_dom_sf"/>
</dbReference>
<dbReference type="InterPro" id="IPR001810">
    <property type="entry name" value="F-box_dom"/>
</dbReference>
<dbReference type="PANTHER" id="PTHR31672:SF13">
    <property type="entry name" value="F-BOX PROTEIN CPR30-LIKE"/>
    <property type="match status" value="1"/>
</dbReference>
<dbReference type="CDD" id="cd22157">
    <property type="entry name" value="F-box_AtFBW1-like"/>
    <property type="match status" value="1"/>
</dbReference>
<protein>
    <submittedName>
        <fullName evidence="2">F-box protein</fullName>
    </submittedName>
</protein>
<dbReference type="InterPro" id="IPR017451">
    <property type="entry name" value="F-box-assoc_interact_dom"/>
</dbReference>
<organism evidence="2">
    <name type="scientific">Sesamum radiatum</name>
    <name type="common">Black benniseed</name>
    <dbReference type="NCBI Taxonomy" id="300843"/>
    <lineage>
        <taxon>Eukaryota</taxon>
        <taxon>Viridiplantae</taxon>
        <taxon>Streptophyta</taxon>
        <taxon>Embryophyta</taxon>
        <taxon>Tracheophyta</taxon>
        <taxon>Spermatophyta</taxon>
        <taxon>Magnoliopsida</taxon>
        <taxon>eudicotyledons</taxon>
        <taxon>Gunneridae</taxon>
        <taxon>Pentapetalae</taxon>
        <taxon>asterids</taxon>
        <taxon>lamiids</taxon>
        <taxon>Lamiales</taxon>
        <taxon>Pedaliaceae</taxon>
        <taxon>Sesamum</taxon>
    </lineage>
</organism>
<dbReference type="Gene3D" id="1.20.1280.50">
    <property type="match status" value="1"/>
</dbReference>
<dbReference type="PROSITE" id="PS50181">
    <property type="entry name" value="FBOX"/>
    <property type="match status" value="1"/>
</dbReference>
<dbReference type="EMBL" id="JACGWJ010000024">
    <property type="protein sequence ID" value="KAL0320410.1"/>
    <property type="molecule type" value="Genomic_DNA"/>
</dbReference>
<dbReference type="SUPFAM" id="SSF81383">
    <property type="entry name" value="F-box domain"/>
    <property type="match status" value="1"/>
</dbReference>